<dbReference type="InterPro" id="IPR051014">
    <property type="entry name" value="Cation_Transport_ATPase_IB"/>
</dbReference>
<evidence type="ECO:0000256" key="7">
    <source>
        <dbReference type="ARBA" id="ARBA00022967"/>
    </source>
</evidence>
<dbReference type="PRINTS" id="PR00119">
    <property type="entry name" value="CATATPASE"/>
</dbReference>
<evidence type="ECO:0000256" key="5">
    <source>
        <dbReference type="ARBA" id="ARBA00022741"/>
    </source>
</evidence>
<accession>A0ABP1AQ95</accession>
<dbReference type="InterPro" id="IPR006121">
    <property type="entry name" value="HMA_dom"/>
</dbReference>
<evidence type="ECO:0000256" key="8">
    <source>
        <dbReference type="ARBA" id="ARBA00022989"/>
    </source>
</evidence>
<evidence type="ECO:0000313" key="13">
    <source>
        <dbReference type="EMBL" id="CAK9864745.1"/>
    </source>
</evidence>
<dbReference type="InterPro" id="IPR044492">
    <property type="entry name" value="P_typ_ATPase_HD_dom"/>
</dbReference>
<gene>
    <name evidence="13" type="ORF">CSSPJE1EN2_LOCUS7740</name>
</gene>
<dbReference type="NCBIfam" id="TIGR01512">
    <property type="entry name" value="ATPase-IB2_Cd"/>
    <property type="match status" value="1"/>
</dbReference>
<feature type="transmembrane region" description="Helical" evidence="10">
    <location>
        <begin position="388"/>
        <end position="415"/>
    </location>
</feature>
<dbReference type="SUPFAM" id="SSF81665">
    <property type="entry name" value="Calcium ATPase, transmembrane domain M"/>
    <property type="match status" value="1"/>
</dbReference>
<dbReference type="Proteomes" id="UP001497522">
    <property type="component" value="Chromosome 14"/>
</dbReference>
<evidence type="ECO:0000256" key="11">
    <source>
        <dbReference type="SAM" id="MobiDB-lite"/>
    </source>
</evidence>
<comment type="subcellular location">
    <subcellularLocation>
        <location evidence="1">Membrane</location>
        <topology evidence="1">Multi-pass membrane protein</topology>
    </subcellularLocation>
</comment>
<dbReference type="Pfam" id="PF00122">
    <property type="entry name" value="E1-E2_ATPase"/>
    <property type="match status" value="1"/>
</dbReference>
<feature type="transmembrane region" description="Helical" evidence="10">
    <location>
        <begin position="580"/>
        <end position="604"/>
    </location>
</feature>
<dbReference type="InterPro" id="IPR008250">
    <property type="entry name" value="ATPase_P-typ_transduc_dom_A_sf"/>
</dbReference>
<feature type="region of interest" description="Disordered" evidence="11">
    <location>
        <begin position="1137"/>
        <end position="1193"/>
    </location>
</feature>
<evidence type="ECO:0000256" key="3">
    <source>
        <dbReference type="ARBA" id="ARBA00022692"/>
    </source>
</evidence>
<evidence type="ECO:0000256" key="2">
    <source>
        <dbReference type="ARBA" id="ARBA00006024"/>
    </source>
</evidence>
<name>A0ABP1AQ95_9BRYO</name>
<evidence type="ECO:0000313" key="14">
    <source>
        <dbReference type="Proteomes" id="UP001497522"/>
    </source>
</evidence>
<proteinExistence type="inferred from homology"/>
<dbReference type="Gene3D" id="3.40.1110.10">
    <property type="entry name" value="Calcium-transporting ATPase, cytoplasmic domain N"/>
    <property type="match status" value="1"/>
</dbReference>
<feature type="domain" description="HMA" evidence="12">
    <location>
        <begin position="252"/>
        <end position="318"/>
    </location>
</feature>
<dbReference type="SFLD" id="SFLDG00002">
    <property type="entry name" value="C1.7:_P-type_atpase_like"/>
    <property type="match status" value="1"/>
</dbReference>
<dbReference type="InterPro" id="IPR023298">
    <property type="entry name" value="ATPase_P-typ_TM_dom_sf"/>
</dbReference>
<dbReference type="NCBIfam" id="TIGR01525">
    <property type="entry name" value="ATPase-IB_hvy"/>
    <property type="match status" value="1"/>
</dbReference>
<dbReference type="InterPro" id="IPR001757">
    <property type="entry name" value="P_typ_ATPase"/>
</dbReference>
<comment type="similarity">
    <text evidence="2 10">Belongs to the cation transport ATPase (P-type) (TC 3.A.3) family. Type IB subfamily.</text>
</comment>
<dbReference type="PANTHER" id="PTHR48085:SF5">
    <property type="entry name" value="CADMIUM_ZINC-TRANSPORTING ATPASE HMA4-RELATED"/>
    <property type="match status" value="1"/>
</dbReference>
<keyword evidence="3 10" id="KW-0812">Transmembrane</keyword>
<dbReference type="SFLD" id="SFLDS00003">
    <property type="entry name" value="Haloacid_Dehalogenase"/>
    <property type="match status" value="1"/>
</dbReference>
<dbReference type="InterPro" id="IPR027256">
    <property type="entry name" value="P-typ_ATPase_IB"/>
</dbReference>
<protein>
    <recommendedName>
        <fullName evidence="12">HMA domain-containing protein</fullName>
    </recommendedName>
</protein>
<feature type="transmembrane region" description="Helical" evidence="10">
    <location>
        <begin position="358"/>
        <end position="376"/>
    </location>
</feature>
<dbReference type="Pfam" id="PF05678">
    <property type="entry name" value="VQ"/>
    <property type="match status" value="1"/>
</dbReference>
<keyword evidence="9 10" id="KW-0472">Membrane</keyword>
<evidence type="ECO:0000256" key="10">
    <source>
        <dbReference type="RuleBase" id="RU362081"/>
    </source>
</evidence>
<dbReference type="Pfam" id="PF00702">
    <property type="entry name" value="Hydrolase"/>
    <property type="match status" value="1"/>
</dbReference>
<dbReference type="SUPFAM" id="SSF81653">
    <property type="entry name" value="Calcium ATPase, transduction domain A"/>
    <property type="match status" value="1"/>
</dbReference>
<dbReference type="InterPro" id="IPR036412">
    <property type="entry name" value="HAD-like_sf"/>
</dbReference>
<dbReference type="SUPFAM" id="SSF56784">
    <property type="entry name" value="HAD-like"/>
    <property type="match status" value="1"/>
</dbReference>
<dbReference type="Gene3D" id="2.70.150.10">
    <property type="entry name" value="Calcium-transporting ATPase, cytoplasmic transduction domain A"/>
    <property type="match status" value="1"/>
</dbReference>
<dbReference type="InterPro" id="IPR008889">
    <property type="entry name" value="VQ"/>
</dbReference>
<dbReference type="CDD" id="cd00371">
    <property type="entry name" value="HMA"/>
    <property type="match status" value="1"/>
</dbReference>
<feature type="transmembrane region" description="Helical" evidence="10">
    <location>
        <begin position="335"/>
        <end position="352"/>
    </location>
</feature>
<dbReference type="PANTHER" id="PTHR48085">
    <property type="entry name" value="CADMIUM/ZINC-TRANSPORTING ATPASE HMA2-RELATED"/>
    <property type="match status" value="1"/>
</dbReference>
<evidence type="ECO:0000256" key="6">
    <source>
        <dbReference type="ARBA" id="ARBA00022840"/>
    </source>
</evidence>
<keyword evidence="14" id="KW-1185">Reference proteome</keyword>
<dbReference type="InterPro" id="IPR036163">
    <property type="entry name" value="HMA_dom_sf"/>
</dbReference>
<keyword evidence="8 10" id="KW-1133">Transmembrane helix</keyword>
<sequence length="1211" mass="129675">MDGMQNHSEGDHFLVLENGRFAYVSLPPKFSTMVTDEAQLCFTNHQQTWDPTSDTCCLQESGHVHAHVHHGEIIEDVLLEQCMEEAGCTLPMFRDLTGICNLVSSHEESGHDNMDGCAHDQIAHGDHFDCLVPLNDGSFLLSHAEGTGGGISGFIEHGRLVKVGKPLGKLQQQPRQFVDLFSYESPRRKGYESLPQTDNVLTIDGPEIVKGVKLQLDGDHTFLPSLSIGRNVVQEDMVKVAVPENFKGSGLGKTTFDVMGICCPSEVILIKRMLEPIPGVEEVSVNVTAKTVTVLHDKLWVTDGQLVKVLNEANLDASIHHRGEWKAGRKWPSPWTIASGVLLALAFFQYLWHPLRWVAIGSVAVGIPPLIVRGVASLRRYVLDINILMLIAVGGAIGLGDYLEAGSIVFLFTLADWLESRSGDKARAALASVVDLAPQTAVLSEGGRRVRVEDVKVGSLLAVKAGEIIPIDGEVVSGKSSVDESSVTGESMPVEKEVGATVWAGTLNMSGFMTVSTTALSEDSAVSRMVRLVEEAQNQRSSTEMLVEKIAKYYTPAIVLAALAIGVIPWAAGVHNHRHWIYLALVLLIVACPCALVISTPVVVTCGIAQAARLGLLIKGGSYLEVLGKLKVVALDKTGTLSEGQFRVLDIVSVDANCSVQQILYWVASVENQASHPLAAALVNYARLHGVEPSDDVTEFELIVGEGVSGIVNGRTIHIGNARMAARLGWDIGLVEMWNSEGAMVGWIGVDKIAVGTYSVGDQLRLEAVEAVKDLQKLGIRVAMLTGDSSATAEHAHKKLGDIEVHSQLLPEDKVNIVRNLKATGVTAMVGDGINDGPALAAADVGIAMGVAGSAVAMETADVALMTNDLRKLALAVQLGQNCRWKIGQNVTLSFVTKLTIIAVAAAGYATLWAAVVADVGTCLVVIFNSMRLLKERKKTPHCCSKQKMVSKKHLHSRSGLACCLKTMVMSSSSPSSIASSSTTFVHVDTCNFREVVQKLTGASEHDGLEKFPVTLPARQAARAAAAAAGGGGAGTDKLSDITCKGLIPKPVGDLSARRPASFKLHERRQAFLLRSLEVKDLRSSSSLRRGSSGYGSGFCSPTSEVSPRFNSSLMPSPVTPLTSSVFDNNAYGCSNNTSNSYTSPGPREKHGGQEELPDGDDAGRRPTTVESRDGRFILHSSPPTLEKPRRIPELLTLFPLTSPRASEPPS</sequence>
<reference evidence="13" key="1">
    <citation type="submission" date="2024-03" db="EMBL/GenBank/DDBJ databases">
        <authorList>
            <consortium name="ELIXIR-Norway"/>
            <consortium name="Elixir Norway"/>
        </authorList>
    </citation>
    <scope>NUCLEOTIDE SEQUENCE</scope>
</reference>
<dbReference type="InterPro" id="IPR059000">
    <property type="entry name" value="ATPase_P-type_domA"/>
</dbReference>
<feature type="transmembrane region" description="Helical" evidence="10">
    <location>
        <begin position="553"/>
        <end position="573"/>
    </location>
</feature>
<dbReference type="SFLD" id="SFLDF00027">
    <property type="entry name" value="p-type_atpase"/>
    <property type="match status" value="1"/>
</dbReference>
<dbReference type="EMBL" id="OZ023715">
    <property type="protein sequence ID" value="CAK9864745.1"/>
    <property type="molecule type" value="Genomic_DNA"/>
</dbReference>
<dbReference type="InterPro" id="IPR023214">
    <property type="entry name" value="HAD_sf"/>
</dbReference>
<evidence type="ECO:0000259" key="12">
    <source>
        <dbReference type="PROSITE" id="PS50846"/>
    </source>
</evidence>
<dbReference type="Gene3D" id="3.30.70.100">
    <property type="match status" value="1"/>
</dbReference>
<evidence type="ECO:0000256" key="9">
    <source>
        <dbReference type="ARBA" id="ARBA00023136"/>
    </source>
</evidence>
<feature type="region of interest" description="Disordered" evidence="11">
    <location>
        <begin position="1083"/>
        <end position="1115"/>
    </location>
</feature>
<keyword evidence="4 10" id="KW-0479">Metal-binding</keyword>
<dbReference type="InterPro" id="IPR023299">
    <property type="entry name" value="ATPase_P-typ_cyto_dom_N"/>
</dbReference>
<evidence type="ECO:0000256" key="4">
    <source>
        <dbReference type="ARBA" id="ARBA00022723"/>
    </source>
</evidence>
<keyword evidence="5 10" id="KW-0547">Nucleotide-binding</keyword>
<organism evidence="13 14">
    <name type="scientific">Sphagnum jensenii</name>
    <dbReference type="NCBI Taxonomy" id="128206"/>
    <lineage>
        <taxon>Eukaryota</taxon>
        <taxon>Viridiplantae</taxon>
        <taxon>Streptophyta</taxon>
        <taxon>Embryophyta</taxon>
        <taxon>Bryophyta</taxon>
        <taxon>Sphagnophytina</taxon>
        <taxon>Sphagnopsida</taxon>
        <taxon>Sphagnales</taxon>
        <taxon>Sphagnaceae</taxon>
        <taxon>Sphagnum</taxon>
    </lineage>
</organism>
<dbReference type="CDD" id="cd02079">
    <property type="entry name" value="P-type_ATPase_HM"/>
    <property type="match status" value="1"/>
</dbReference>
<dbReference type="Gene3D" id="3.40.50.1000">
    <property type="entry name" value="HAD superfamily/HAD-like"/>
    <property type="match status" value="1"/>
</dbReference>
<dbReference type="Pfam" id="PF00403">
    <property type="entry name" value="HMA"/>
    <property type="match status" value="1"/>
</dbReference>
<dbReference type="SUPFAM" id="SSF55008">
    <property type="entry name" value="HMA, heavy metal-associated domain"/>
    <property type="match status" value="1"/>
</dbReference>
<dbReference type="PROSITE" id="PS50846">
    <property type="entry name" value="HMA_2"/>
    <property type="match status" value="1"/>
</dbReference>
<keyword evidence="6 10" id="KW-0067">ATP-binding</keyword>
<dbReference type="PRINTS" id="PR00941">
    <property type="entry name" value="CDATPASE"/>
</dbReference>
<evidence type="ECO:0000256" key="1">
    <source>
        <dbReference type="ARBA" id="ARBA00004141"/>
    </source>
</evidence>
<keyword evidence="7" id="KW-1278">Translocase</keyword>
<feature type="compositionally biased region" description="Polar residues" evidence="11">
    <location>
        <begin position="1100"/>
        <end position="1115"/>
    </location>
</feature>
<dbReference type="NCBIfam" id="TIGR01494">
    <property type="entry name" value="ATPase_P-type"/>
    <property type="match status" value="1"/>
</dbReference>